<dbReference type="AlphaFoldDB" id="A0A518I6A8"/>
<evidence type="ECO:0000313" key="1">
    <source>
        <dbReference type="EMBL" id="QDV48641.1"/>
    </source>
</evidence>
<proteinExistence type="predicted"/>
<gene>
    <name evidence="1" type="ORF">Enr17x_06540</name>
</gene>
<evidence type="ECO:0000313" key="2">
    <source>
        <dbReference type="Proteomes" id="UP000318313"/>
    </source>
</evidence>
<reference evidence="1 2" key="1">
    <citation type="submission" date="2019-03" db="EMBL/GenBank/DDBJ databases">
        <title>Deep-cultivation of Planctomycetes and their phenomic and genomic characterization uncovers novel biology.</title>
        <authorList>
            <person name="Wiegand S."/>
            <person name="Jogler M."/>
            <person name="Boedeker C."/>
            <person name="Pinto D."/>
            <person name="Vollmers J."/>
            <person name="Rivas-Marin E."/>
            <person name="Kohn T."/>
            <person name="Peeters S.H."/>
            <person name="Heuer A."/>
            <person name="Rast P."/>
            <person name="Oberbeckmann S."/>
            <person name="Bunk B."/>
            <person name="Jeske O."/>
            <person name="Meyerdierks A."/>
            <person name="Storesund J.E."/>
            <person name="Kallscheuer N."/>
            <person name="Luecker S."/>
            <person name="Lage O.M."/>
            <person name="Pohl T."/>
            <person name="Merkel B.J."/>
            <person name="Hornburger P."/>
            <person name="Mueller R.-W."/>
            <person name="Bruemmer F."/>
            <person name="Labrenz M."/>
            <person name="Spormann A.M."/>
            <person name="Op den Camp H."/>
            <person name="Overmann J."/>
            <person name="Amann R."/>
            <person name="Jetten M.S.M."/>
            <person name="Mascher T."/>
            <person name="Medema M.H."/>
            <person name="Devos D.P."/>
            <person name="Kaster A.-K."/>
            <person name="Ovreas L."/>
            <person name="Rohde M."/>
            <person name="Galperin M.Y."/>
            <person name="Jogler C."/>
        </authorList>
    </citation>
    <scope>NUCLEOTIDE SEQUENCE [LARGE SCALE GENOMIC DNA]</scope>
    <source>
        <strain evidence="1 2">Enr17</strain>
    </source>
</reference>
<accession>A0A518I6A8</accession>
<dbReference type="Proteomes" id="UP000318313">
    <property type="component" value="Chromosome"/>
</dbReference>
<organism evidence="1 2">
    <name type="scientific">Gimesia fumaroli</name>
    <dbReference type="NCBI Taxonomy" id="2527976"/>
    <lineage>
        <taxon>Bacteria</taxon>
        <taxon>Pseudomonadati</taxon>
        <taxon>Planctomycetota</taxon>
        <taxon>Planctomycetia</taxon>
        <taxon>Planctomycetales</taxon>
        <taxon>Planctomycetaceae</taxon>
        <taxon>Gimesia</taxon>
    </lineage>
</organism>
<keyword evidence="2" id="KW-1185">Reference proteome</keyword>
<dbReference type="KEGG" id="gfm:Enr17x_06540"/>
<sequence length="112" mass="12955">MGEGDEFCFNAEDPCFGQVIKSGEIINLQAKTSLCELSPDLRMTEQRPKIKYFRIRITSIFQIKAPHKSDMYLFLCDKNEVCSAITPEQRLSQKTLPERDFVESLRKPRVPL</sequence>
<protein>
    <submittedName>
        <fullName evidence="1">Uncharacterized protein</fullName>
    </submittedName>
</protein>
<name>A0A518I6A8_9PLAN</name>
<dbReference type="EMBL" id="CP037452">
    <property type="protein sequence ID" value="QDV48641.1"/>
    <property type="molecule type" value="Genomic_DNA"/>
</dbReference>